<comment type="caution">
    <text evidence="3">The sequence shown here is derived from an EMBL/GenBank/DDBJ whole genome shotgun (WGS) entry which is preliminary data.</text>
</comment>
<name>A0A4Z0MM48_9BACT</name>
<evidence type="ECO:0000259" key="2">
    <source>
        <dbReference type="PROSITE" id="PS50943"/>
    </source>
</evidence>
<dbReference type="SUPFAM" id="SSF47413">
    <property type="entry name" value="lambda repressor-like DNA-binding domains"/>
    <property type="match status" value="1"/>
</dbReference>
<keyword evidence="1" id="KW-0175">Coiled coil</keyword>
<evidence type="ECO:0000313" key="4">
    <source>
        <dbReference type="Proteomes" id="UP000298284"/>
    </source>
</evidence>
<dbReference type="PROSITE" id="PS50943">
    <property type="entry name" value="HTH_CROC1"/>
    <property type="match status" value="1"/>
</dbReference>
<organism evidence="3 4">
    <name type="scientific">Hymenobacter wooponensis</name>
    <dbReference type="NCBI Taxonomy" id="1525360"/>
    <lineage>
        <taxon>Bacteria</taxon>
        <taxon>Pseudomonadati</taxon>
        <taxon>Bacteroidota</taxon>
        <taxon>Cytophagia</taxon>
        <taxon>Cytophagales</taxon>
        <taxon>Hymenobacteraceae</taxon>
        <taxon>Hymenobacter</taxon>
    </lineage>
</organism>
<dbReference type="Proteomes" id="UP000298284">
    <property type="component" value="Unassembled WGS sequence"/>
</dbReference>
<dbReference type="Gene3D" id="1.10.260.40">
    <property type="entry name" value="lambda repressor-like DNA-binding domains"/>
    <property type="match status" value="1"/>
</dbReference>
<protein>
    <submittedName>
        <fullName evidence="3">XRE family transcriptional regulator</fullName>
    </submittedName>
</protein>
<proteinExistence type="predicted"/>
<keyword evidence="4" id="KW-1185">Reference proteome</keyword>
<dbReference type="EMBL" id="SRKZ01000003">
    <property type="protein sequence ID" value="TGD80684.1"/>
    <property type="molecule type" value="Genomic_DNA"/>
</dbReference>
<dbReference type="OrthoDB" id="9796786at2"/>
<gene>
    <name evidence="3" type="ORF">EU557_12745</name>
</gene>
<evidence type="ECO:0000256" key="1">
    <source>
        <dbReference type="SAM" id="Coils"/>
    </source>
</evidence>
<feature type="coiled-coil region" evidence="1">
    <location>
        <begin position="27"/>
        <end position="84"/>
    </location>
</feature>
<sequence length="122" mass="13636">MTLHTPADYRTALRRLDALVAAGFEGNAALEAEFQELVVALDTYEGKLGLLPIPNLPTSLAEMIELKRQQMRLKQKELAQLLEVPAGRLSQILSGKRRVTLDLAKRLYERLGIPPDFILKNA</sequence>
<dbReference type="InterPro" id="IPR001387">
    <property type="entry name" value="Cro/C1-type_HTH"/>
</dbReference>
<dbReference type="RefSeq" id="WP_135530827.1">
    <property type="nucleotide sequence ID" value="NZ_SRKZ01000003.1"/>
</dbReference>
<dbReference type="AlphaFoldDB" id="A0A4Z0MM48"/>
<dbReference type="SMART" id="SM00530">
    <property type="entry name" value="HTH_XRE"/>
    <property type="match status" value="1"/>
</dbReference>
<dbReference type="CDD" id="cd00093">
    <property type="entry name" value="HTH_XRE"/>
    <property type="match status" value="1"/>
</dbReference>
<dbReference type="Pfam" id="PF01381">
    <property type="entry name" value="HTH_3"/>
    <property type="match status" value="1"/>
</dbReference>
<reference evidence="3 4" key="1">
    <citation type="submission" date="2019-04" db="EMBL/GenBank/DDBJ databases">
        <authorList>
            <person name="Feng G."/>
            <person name="Zhang J."/>
            <person name="Zhu H."/>
        </authorList>
    </citation>
    <scope>NUCLEOTIDE SEQUENCE [LARGE SCALE GENOMIC DNA]</scope>
    <source>
        <strain evidence="3 4">JCM 19491</strain>
    </source>
</reference>
<evidence type="ECO:0000313" key="3">
    <source>
        <dbReference type="EMBL" id="TGD80684.1"/>
    </source>
</evidence>
<accession>A0A4Z0MM48</accession>
<dbReference type="GO" id="GO:0003677">
    <property type="term" value="F:DNA binding"/>
    <property type="evidence" value="ECO:0007669"/>
    <property type="project" value="InterPro"/>
</dbReference>
<feature type="domain" description="HTH cro/C1-type" evidence="2">
    <location>
        <begin position="64"/>
        <end position="118"/>
    </location>
</feature>
<dbReference type="InterPro" id="IPR010982">
    <property type="entry name" value="Lambda_DNA-bd_dom_sf"/>
</dbReference>